<name>A0A9Q8Z700_CURCL</name>
<organism evidence="1 2">
    <name type="scientific">Curvularia clavata</name>
    <dbReference type="NCBI Taxonomy" id="95742"/>
    <lineage>
        <taxon>Eukaryota</taxon>
        <taxon>Fungi</taxon>
        <taxon>Dikarya</taxon>
        <taxon>Ascomycota</taxon>
        <taxon>Pezizomycotina</taxon>
        <taxon>Dothideomycetes</taxon>
        <taxon>Pleosporomycetidae</taxon>
        <taxon>Pleosporales</taxon>
        <taxon>Pleosporineae</taxon>
        <taxon>Pleosporaceae</taxon>
        <taxon>Curvularia</taxon>
    </lineage>
</organism>
<dbReference type="OrthoDB" id="3781289at2759"/>
<gene>
    <name evidence="1" type="ORF">yc1106_02322</name>
</gene>
<proteinExistence type="predicted"/>
<dbReference type="AlphaFoldDB" id="A0A9Q8Z700"/>
<dbReference type="VEuPathDB" id="FungiDB:yc1106_02322"/>
<protein>
    <submittedName>
        <fullName evidence="1">Uncharacterized protein</fullName>
    </submittedName>
</protein>
<reference evidence="1" key="1">
    <citation type="submission" date="2021-12" db="EMBL/GenBank/DDBJ databases">
        <title>Curvularia clavata genome.</title>
        <authorList>
            <person name="Cao Y."/>
        </authorList>
    </citation>
    <scope>NUCLEOTIDE SEQUENCE</scope>
    <source>
        <strain evidence="1">Yc1106</strain>
    </source>
</reference>
<dbReference type="Proteomes" id="UP001056012">
    <property type="component" value="Chromosome 2"/>
</dbReference>
<accession>A0A9Q8Z700</accession>
<evidence type="ECO:0000313" key="2">
    <source>
        <dbReference type="Proteomes" id="UP001056012"/>
    </source>
</evidence>
<dbReference type="EMBL" id="CP089275">
    <property type="protein sequence ID" value="USP75048.1"/>
    <property type="molecule type" value="Genomic_DNA"/>
</dbReference>
<evidence type="ECO:0000313" key="1">
    <source>
        <dbReference type="EMBL" id="USP75048.1"/>
    </source>
</evidence>
<keyword evidence="2" id="KW-1185">Reference proteome</keyword>
<sequence>MSSTPFLGRFYFERSLADLPSVFCNTCHHIVSETGGRRHVCKTRPTSIYGYPMCYLPHTVITSDLGSPNGNYHLEFNRVLSENSAVAVFSVGQEAPIAGAWPRNQRSSGCWSRIFPTASPQCYATVSVGSYWPFKLSYQAIWYWNAEDGVLLVDWSRLYSDYFAQARSNKSKRRIERIVQRYRDLEAEKMRNDTEGQWSAYGDWDVFPATHAEIAMVCRSEGPRTNFEDRFDPKKNQMSAQELIMRLGDSIVAVGDALRRCVDGKSNLYAVDDREEECPKGPVSLWKKAGHTKIS</sequence>